<proteinExistence type="predicted"/>
<dbReference type="Pfam" id="PF13672">
    <property type="entry name" value="PP2C_2"/>
    <property type="match status" value="1"/>
</dbReference>
<dbReference type="InterPro" id="IPR036457">
    <property type="entry name" value="PPM-type-like_dom_sf"/>
</dbReference>
<dbReference type="Gene3D" id="3.60.40.10">
    <property type="entry name" value="PPM-type phosphatase domain"/>
    <property type="match status" value="1"/>
</dbReference>
<dbReference type="CDD" id="cd00143">
    <property type="entry name" value="PP2Cc"/>
    <property type="match status" value="1"/>
</dbReference>
<dbReference type="SUPFAM" id="SSF81606">
    <property type="entry name" value="PP2C-like"/>
    <property type="match status" value="1"/>
</dbReference>
<feature type="region of interest" description="Disordered" evidence="1">
    <location>
        <begin position="1"/>
        <end position="39"/>
    </location>
</feature>
<protein>
    <submittedName>
        <fullName evidence="3">Serine/threonine-protein phosphatase</fullName>
    </submittedName>
</protein>
<dbReference type="AlphaFoldDB" id="A0A938BRS7"/>
<evidence type="ECO:0000256" key="1">
    <source>
        <dbReference type="SAM" id="MobiDB-lite"/>
    </source>
</evidence>
<dbReference type="InterPro" id="IPR001932">
    <property type="entry name" value="PPM-type_phosphatase-like_dom"/>
</dbReference>
<dbReference type="SMART" id="SM00331">
    <property type="entry name" value="PP2C_SIG"/>
    <property type="match status" value="1"/>
</dbReference>
<dbReference type="Proteomes" id="UP000748308">
    <property type="component" value="Unassembled WGS sequence"/>
</dbReference>
<dbReference type="PANTHER" id="PTHR13832">
    <property type="entry name" value="PROTEIN PHOSPHATASE 2C"/>
    <property type="match status" value="1"/>
</dbReference>
<dbReference type="InterPro" id="IPR015655">
    <property type="entry name" value="PP2C"/>
</dbReference>
<organism evidence="3 4">
    <name type="scientific">Eiseniibacteriota bacterium</name>
    <dbReference type="NCBI Taxonomy" id="2212470"/>
    <lineage>
        <taxon>Bacteria</taxon>
        <taxon>Candidatus Eiseniibacteriota</taxon>
    </lineage>
</organism>
<name>A0A938BRS7_UNCEI</name>
<feature type="compositionally biased region" description="Basic and acidic residues" evidence="1">
    <location>
        <begin position="1"/>
        <end position="31"/>
    </location>
</feature>
<sequence length="271" mass="28689">MAASPDDNHDEIRHAARSDRGQSRPANEDSLHAAPAPDGKAATHGRIFIVADGMGGHAAGEVASALAVSTVAERYYAAPVTADADPAPSLTASFLDAHQAIREDARSHPERRRMGTTCTALLLRGGEFWTAHIGDSRAYLFRGGTLRRLTRDHNLAEELRERGTLSAGEAAGHPGQHILTRAMGIEEKLEPEIAPRGRPLEAGDRLLLCSDGLLRPLGEGAIAAALLEPDPETAAQRLIDEANAAGGPDNISVVLIDWSGARATAPPRARR</sequence>
<gene>
    <name evidence="3" type="ORF">FJY75_12420</name>
</gene>
<evidence type="ECO:0000313" key="3">
    <source>
        <dbReference type="EMBL" id="MBM3318647.1"/>
    </source>
</evidence>
<feature type="domain" description="PPM-type phosphatase" evidence="2">
    <location>
        <begin position="13"/>
        <end position="258"/>
    </location>
</feature>
<comment type="caution">
    <text evidence="3">The sequence shown here is derived from an EMBL/GenBank/DDBJ whole genome shotgun (WGS) entry which is preliminary data.</text>
</comment>
<dbReference type="PANTHER" id="PTHR13832:SF827">
    <property type="entry name" value="PROTEIN PHOSPHATASE 1L"/>
    <property type="match status" value="1"/>
</dbReference>
<dbReference type="GO" id="GO:0004722">
    <property type="term" value="F:protein serine/threonine phosphatase activity"/>
    <property type="evidence" value="ECO:0007669"/>
    <property type="project" value="InterPro"/>
</dbReference>
<evidence type="ECO:0000313" key="4">
    <source>
        <dbReference type="Proteomes" id="UP000748308"/>
    </source>
</evidence>
<accession>A0A938BRS7</accession>
<reference evidence="3" key="1">
    <citation type="submission" date="2019-03" db="EMBL/GenBank/DDBJ databases">
        <title>Lake Tanganyika Metagenome-Assembled Genomes (MAGs).</title>
        <authorList>
            <person name="Tran P."/>
        </authorList>
    </citation>
    <scope>NUCLEOTIDE SEQUENCE</scope>
    <source>
        <strain evidence="3">M_DeepCast_400m_m2_100</strain>
    </source>
</reference>
<dbReference type="PROSITE" id="PS51746">
    <property type="entry name" value="PPM_2"/>
    <property type="match status" value="1"/>
</dbReference>
<evidence type="ECO:0000259" key="2">
    <source>
        <dbReference type="PROSITE" id="PS51746"/>
    </source>
</evidence>
<dbReference type="EMBL" id="VGIY01000429">
    <property type="protein sequence ID" value="MBM3318647.1"/>
    <property type="molecule type" value="Genomic_DNA"/>
</dbReference>
<dbReference type="SMART" id="SM00332">
    <property type="entry name" value="PP2Cc"/>
    <property type="match status" value="1"/>
</dbReference>